<keyword evidence="1" id="KW-0812">Transmembrane</keyword>
<keyword evidence="3" id="KW-1185">Reference proteome</keyword>
<keyword evidence="1" id="KW-1133">Transmembrane helix</keyword>
<evidence type="ECO:0008006" key="4">
    <source>
        <dbReference type="Google" id="ProtNLM"/>
    </source>
</evidence>
<sequence>MLTLLLALIGFALLDSPNILVIGLTTAIVADSRLQRRSPVPGGANFLLGVYLVTTAFGLCTVLGLNFLTGLVDFELTPTIRYWGELILGTVLIPLAFLPLHARGEPPPWAMAFRTRPWLLILVGAGIGLGQAPTAVPYLAGLAMLSAQNPLPPLWPAIVLAYCAITLLAPTLILALSTRKTLRARRFYRGLVRALTTYGPPAVRILFAGFGIALVADAAIHYSALF</sequence>
<dbReference type="KEGG" id="nah:F5544_39750"/>
<dbReference type="Pfam" id="PF11139">
    <property type="entry name" value="SfLAP"/>
    <property type="match status" value="1"/>
</dbReference>
<evidence type="ECO:0000313" key="3">
    <source>
        <dbReference type="Proteomes" id="UP000503540"/>
    </source>
</evidence>
<gene>
    <name evidence="2" type="ORF">F5544_39750</name>
</gene>
<protein>
    <recommendedName>
        <fullName evidence="4">GAP family protein</fullName>
    </recommendedName>
</protein>
<feature type="transmembrane region" description="Helical" evidence="1">
    <location>
        <begin position="118"/>
        <end position="142"/>
    </location>
</feature>
<reference evidence="2 3" key="1">
    <citation type="journal article" date="2019" name="ACS Chem. Biol.">
        <title>Identification and Mobilization of a Cryptic Antibiotic Biosynthesis Gene Locus from a Human-Pathogenic Nocardia Isolate.</title>
        <authorList>
            <person name="Herisse M."/>
            <person name="Ishida K."/>
            <person name="Porter J.L."/>
            <person name="Howden B."/>
            <person name="Hertweck C."/>
            <person name="Stinear T.P."/>
            <person name="Pidot S.J."/>
        </authorList>
    </citation>
    <scope>NUCLEOTIDE SEQUENCE [LARGE SCALE GENOMIC DNA]</scope>
    <source>
        <strain evidence="2 3">AUSMDU00012717</strain>
    </source>
</reference>
<dbReference type="EMBL" id="CP046172">
    <property type="protein sequence ID" value="QIS15768.1"/>
    <property type="molecule type" value="Genomic_DNA"/>
</dbReference>
<dbReference type="Proteomes" id="UP000503540">
    <property type="component" value="Chromosome"/>
</dbReference>
<keyword evidence="1" id="KW-0472">Membrane</keyword>
<evidence type="ECO:0000256" key="1">
    <source>
        <dbReference type="SAM" id="Phobius"/>
    </source>
</evidence>
<feature type="transmembrane region" description="Helical" evidence="1">
    <location>
        <begin position="203"/>
        <end position="224"/>
    </location>
</feature>
<evidence type="ECO:0000313" key="2">
    <source>
        <dbReference type="EMBL" id="QIS15768.1"/>
    </source>
</evidence>
<dbReference type="InterPro" id="IPR021315">
    <property type="entry name" value="Gap/Sap"/>
</dbReference>
<feature type="transmembrane region" description="Helical" evidence="1">
    <location>
        <begin position="154"/>
        <end position="176"/>
    </location>
</feature>
<organism evidence="2 3">
    <name type="scientific">Nocardia arthritidis</name>
    <dbReference type="NCBI Taxonomy" id="228602"/>
    <lineage>
        <taxon>Bacteria</taxon>
        <taxon>Bacillati</taxon>
        <taxon>Actinomycetota</taxon>
        <taxon>Actinomycetes</taxon>
        <taxon>Mycobacteriales</taxon>
        <taxon>Nocardiaceae</taxon>
        <taxon>Nocardia</taxon>
    </lineage>
</organism>
<dbReference type="AlphaFoldDB" id="A0A6G9YRD9"/>
<feature type="transmembrane region" description="Helical" evidence="1">
    <location>
        <begin position="80"/>
        <end position="98"/>
    </location>
</feature>
<feature type="transmembrane region" description="Helical" evidence="1">
    <location>
        <begin position="6"/>
        <end position="30"/>
    </location>
</feature>
<dbReference type="RefSeq" id="WP_167477957.1">
    <property type="nucleotide sequence ID" value="NZ_CP046172.1"/>
</dbReference>
<feature type="transmembrane region" description="Helical" evidence="1">
    <location>
        <begin position="42"/>
        <end position="68"/>
    </location>
</feature>
<name>A0A6G9YRD9_9NOCA</name>
<proteinExistence type="predicted"/>
<accession>A0A6G9YRD9</accession>